<evidence type="ECO:0000256" key="1">
    <source>
        <dbReference type="SAM" id="MobiDB-lite"/>
    </source>
</evidence>
<accession>A0A927EAJ8</accession>
<dbReference type="EMBL" id="JACXWY010000010">
    <property type="protein sequence ID" value="MBD3847314.1"/>
    <property type="molecule type" value="Genomic_DNA"/>
</dbReference>
<dbReference type="Proteomes" id="UP000619295">
    <property type="component" value="Unassembled WGS sequence"/>
</dbReference>
<sequence>MHDTPNVWPVHDPDDVQRDRHLDPHADDGRERRPGIEPEQADCSGDGELGEVRSAEKRGRTGDAVLFPGD</sequence>
<dbReference type="AlphaFoldDB" id="A0A927EAJ8"/>
<name>A0A927EAJ8_9HYPH</name>
<comment type="caution">
    <text evidence="2">The sequence shown here is derived from an EMBL/GenBank/DDBJ whole genome shotgun (WGS) entry which is preliminary data.</text>
</comment>
<feature type="region of interest" description="Disordered" evidence="1">
    <location>
        <begin position="1"/>
        <end position="70"/>
    </location>
</feature>
<gene>
    <name evidence="2" type="ORF">IED13_16525</name>
</gene>
<reference evidence="2" key="1">
    <citation type="submission" date="2020-09" db="EMBL/GenBank/DDBJ databases">
        <title>Bosea spartocytisi sp. nov. a root nodule endophyte of Spartocytisus supranubius in the high mountain ecosystem fo the Teide National Park (Canary Islands, Spain).</title>
        <authorList>
            <person name="Pulido-Suarez L."/>
            <person name="Peix A."/>
            <person name="Igual J.M."/>
            <person name="Socas-Perez N."/>
            <person name="Velazquez E."/>
            <person name="Flores-Felix J.D."/>
            <person name="Leon-Barrios M."/>
        </authorList>
    </citation>
    <scope>NUCLEOTIDE SEQUENCE</scope>
    <source>
        <strain evidence="2">SSUT16</strain>
    </source>
</reference>
<feature type="compositionally biased region" description="Basic and acidic residues" evidence="1">
    <location>
        <begin position="50"/>
        <end position="61"/>
    </location>
</feature>
<organism evidence="2 3">
    <name type="scientific">Bosea spartocytisi</name>
    <dbReference type="NCBI Taxonomy" id="2773451"/>
    <lineage>
        <taxon>Bacteria</taxon>
        <taxon>Pseudomonadati</taxon>
        <taxon>Pseudomonadota</taxon>
        <taxon>Alphaproteobacteria</taxon>
        <taxon>Hyphomicrobiales</taxon>
        <taxon>Boseaceae</taxon>
        <taxon>Bosea</taxon>
    </lineage>
</organism>
<proteinExistence type="predicted"/>
<keyword evidence="3" id="KW-1185">Reference proteome</keyword>
<feature type="compositionally biased region" description="Basic and acidic residues" evidence="1">
    <location>
        <begin position="11"/>
        <end position="36"/>
    </location>
</feature>
<evidence type="ECO:0000313" key="3">
    <source>
        <dbReference type="Proteomes" id="UP000619295"/>
    </source>
</evidence>
<protein>
    <submittedName>
        <fullName evidence="2">Uncharacterized protein</fullName>
    </submittedName>
</protein>
<evidence type="ECO:0000313" key="2">
    <source>
        <dbReference type="EMBL" id="MBD3847314.1"/>
    </source>
</evidence>